<evidence type="ECO:0000313" key="3">
    <source>
        <dbReference type="Proteomes" id="UP000187406"/>
    </source>
</evidence>
<comment type="caution">
    <text evidence="2">The sequence shown here is derived from an EMBL/GenBank/DDBJ whole genome shotgun (WGS) entry which is preliminary data.</text>
</comment>
<dbReference type="PROSITE" id="PS00061">
    <property type="entry name" value="ADH_SHORT"/>
    <property type="match status" value="1"/>
</dbReference>
<dbReference type="InterPro" id="IPR036291">
    <property type="entry name" value="NAD(P)-bd_dom_sf"/>
</dbReference>
<dbReference type="Proteomes" id="UP000187406">
    <property type="component" value="Unassembled WGS sequence"/>
</dbReference>
<dbReference type="OrthoDB" id="294295at2759"/>
<sequence length="282" mass="30191">MHEKKFLGGGGCGYGAVFRTAGRIWFIDIVPATGTGRVRVCVSQGRVGCGYKKTRTITDPLPSLIADIQDEKGEKLAASIGPGLCKYVRCDVSKEDQIKALVLATIQLYGQLDIMFCNAGIINKSEQKILDLDLDLYDQLFAINVRGMAACVKHAARAMVEGKVKGSIICTASAAASIGTEAYTDYTMSKHAVVGLVRCASRQLGKHGVRVNCVSPGSVGTPMVLDLFGIGIDELERLFERNLSLGGMLKVNHVVDAVVFLASEESEFITGHNLAVDGGYKD</sequence>
<protein>
    <submittedName>
        <fullName evidence="2">Adh_short_C2 domain-containing protein</fullName>
    </submittedName>
</protein>
<dbReference type="FunFam" id="3.40.50.720:FF:000084">
    <property type="entry name" value="Short-chain dehydrogenase reductase"/>
    <property type="match status" value="1"/>
</dbReference>
<comment type="similarity">
    <text evidence="1">Belongs to the short-chain dehydrogenases/reductases (SDR) family.</text>
</comment>
<evidence type="ECO:0000313" key="2">
    <source>
        <dbReference type="EMBL" id="GAV81986.1"/>
    </source>
</evidence>
<proteinExistence type="inferred from homology"/>
<accession>A0A1Q3CP06</accession>
<dbReference type="SUPFAM" id="SSF51735">
    <property type="entry name" value="NAD(P)-binding Rossmann-fold domains"/>
    <property type="match status" value="1"/>
</dbReference>
<dbReference type="PRINTS" id="PR00081">
    <property type="entry name" value="GDHRDH"/>
</dbReference>
<dbReference type="InParanoid" id="A0A1Q3CP06"/>
<gene>
    <name evidence="2" type="ORF">CFOL_v3_25439</name>
</gene>
<dbReference type="AlphaFoldDB" id="A0A1Q3CP06"/>
<name>A0A1Q3CP06_CEPFO</name>
<dbReference type="InterPro" id="IPR002347">
    <property type="entry name" value="SDR_fam"/>
</dbReference>
<dbReference type="PANTHER" id="PTHR42820">
    <property type="entry name" value="SHORT-CHAIN DEHYDROGENASE REDUCTASE"/>
    <property type="match status" value="1"/>
</dbReference>
<evidence type="ECO:0000256" key="1">
    <source>
        <dbReference type="ARBA" id="ARBA00006484"/>
    </source>
</evidence>
<dbReference type="EMBL" id="BDDD01002532">
    <property type="protein sequence ID" value="GAV81986.1"/>
    <property type="molecule type" value="Genomic_DNA"/>
</dbReference>
<organism evidence="2 3">
    <name type="scientific">Cephalotus follicularis</name>
    <name type="common">Albany pitcher plant</name>
    <dbReference type="NCBI Taxonomy" id="3775"/>
    <lineage>
        <taxon>Eukaryota</taxon>
        <taxon>Viridiplantae</taxon>
        <taxon>Streptophyta</taxon>
        <taxon>Embryophyta</taxon>
        <taxon>Tracheophyta</taxon>
        <taxon>Spermatophyta</taxon>
        <taxon>Magnoliopsida</taxon>
        <taxon>eudicotyledons</taxon>
        <taxon>Gunneridae</taxon>
        <taxon>Pentapetalae</taxon>
        <taxon>rosids</taxon>
        <taxon>fabids</taxon>
        <taxon>Oxalidales</taxon>
        <taxon>Cephalotaceae</taxon>
        <taxon>Cephalotus</taxon>
    </lineage>
</organism>
<dbReference type="PANTHER" id="PTHR42820:SF13">
    <property type="entry name" value="(-)-ISOPIPERITENOL_(-)-CARVEOL DEHYDROGENASE, MITOCHONDRIAL-LIKE"/>
    <property type="match status" value="1"/>
</dbReference>
<dbReference type="STRING" id="3775.A0A1Q3CP06"/>
<keyword evidence="3" id="KW-1185">Reference proteome</keyword>
<dbReference type="Pfam" id="PF13561">
    <property type="entry name" value="adh_short_C2"/>
    <property type="match status" value="1"/>
</dbReference>
<dbReference type="Gene3D" id="3.40.50.720">
    <property type="entry name" value="NAD(P)-binding Rossmann-like Domain"/>
    <property type="match status" value="1"/>
</dbReference>
<dbReference type="InterPro" id="IPR020904">
    <property type="entry name" value="Sc_DH/Rdtase_CS"/>
</dbReference>
<reference evidence="3" key="1">
    <citation type="submission" date="2016-04" db="EMBL/GenBank/DDBJ databases">
        <title>Cephalotus genome sequencing.</title>
        <authorList>
            <person name="Fukushima K."/>
            <person name="Hasebe M."/>
            <person name="Fang X."/>
        </authorList>
    </citation>
    <scope>NUCLEOTIDE SEQUENCE [LARGE SCALE GENOMIC DNA]</scope>
    <source>
        <strain evidence="3">cv. St1</strain>
    </source>
</reference>